<reference evidence="9 10" key="1">
    <citation type="submission" date="2020-09" db="EMBL/GenBank/DDBJ databases">
        <title>Parvimonas S3374 sp. nov.</title>
        <authorList>
            <person name="Buhl M."/>
        </authorList>
    </citation>
    <scope>NUCLEOTIDE SEQUENCE [LARGE SCALE GENOMIC DNA]</scope>
    <source>
        <strain evidence="9 10">S3374</strain>
    </source>
</reference>
<dbReference type="Pfam" id="PF00528">
    <property type="entry name" value="BPD_transp_1"/>
    <property type="match status" value="1"/>
</dbReference>
<keyword evidence="3" id="KW-1003">Cell membrane</keyword>
<dbReference type="EMBL" id="JACVDA010000015">
    <property type="protein sequence ID" value="MBK1468844.1"/>
    <property type="molecule type" value="Genomic_DNA"/>
</dbReference>
<dbReference type="PANTHER" id="PTHR30151:SF0">
    <property type="entry name" value="ABC TRANSPORTER PERMEASE PROTEIN MJ0413-RELATED"/>
    <property type="match status" value="1"/>
</dbReference>
<evidence type="ECO:0000313" key="10">
    <source>
        <dbReference type="Proteomes" id="UP000823123"/>
    </source>
</evidence>
<dbReference type="CDD" id="cd06261">
    <property type="entry name" value="TM_PBP2"/>
    <property type="match status" value="1"/>
</dbReference>
<feature type="transmembrane region" description="Helical" evidence="7">
    <location>
        <begin position="114"/>
        <end position="132"/>
    </location>
</feature>
<keyword evidence="10" id="KW-1185">Reference proteome</keyword>
<evidence type="ECO:0000256" key="7">
    <source>
        <dbReference type="RuleBase" id="RU363032"/>
    </source>
</evidence>
<protein>
    <submittedName>
        <fullName evidence="9">ABC transporter permease</fullName>
    </submittedName>
</protein>
<accession>A0ABS1CAC4</accession>
<organism evidence="9 10">
    <name type="scientific">Parvimonas parva</name>
    <dbReference type="NCBI Taxonomy" id="2769485"/>
    <lineage>
        <taxon>Bacteria</taxon>
        <taxon>Bacillati</taxon>
        <taxon>Bacillota</taxon>
        <taxon>Tissierellia</taxon>
        <taxon>Tissierellales</taxon>
        <taxon>Peptoniphilaceae</taxon>
        <taxon>Parvimonas</taxon>
    </lineage>
</organism>
<keyword evidence="4 7" id="KW-0812">Transmembrane</keyword>
<comment type="subcellular location">
    <subcellularLocation>
        <location evidence="1 7">Cell membrane</location>
        <topology evidence="1 7">Multi-pass membrane protein</topology>
    </subcellularLocation>
</comment>
<keyword evidence="5 7" id="KW-1133">Transmembrane helix</keyword>
<evidence type="ECO:0000259" key="8">
    <source>
        <dbReference type="PROSITE" id="PS50928"/>
    </source>
</evidence>
<dbReference type="SUPFAM" id="SSF161098">
    <property type="entry name" value="MetI-like"/>
    <property type="match status" value="1"/>
</dbReference>
<feature type="domain" description="ABC transmembrane type-1" evidence="8">
    <location>
        <begin position="72"/>
        <end position="207"/>
    </location>
</feature>
<comment type="similarity">
    <text evidence="7">Belongs to the binding-protein-dependent transport system permease family.</text>
</comment>
<evidence type="ECO:0000256" key="5">
    <source>
        <dbReference type="ARBA" id="ARBA00022989"/>
    </source>
</evidence>
<evidence type="ECO:0000256" key="1">
    <source>
        <dbReference type="ARBA" id="ARBA00004651"/>
    </source>
</evidence>
<dbReference type="PROSITE" id="PS50928">
    <property type="entry name" value="ABC_TM1"/>
    <property type="match status" value="1"/>
</dbReference>
<comment type="caution">
    <text evidence="9">The sequence shown here is derived from an EMBL/GenBank/DDBJ whole genome shotgun (WGS) entry which is preliminary data.</text>
</comment>
<evidence type="ECO:0000256" key="2">
    <source>
        <dbReference type="ARBA" id="ARBA00022448"/>
    </source>
</evidence>
<evidence type="ECO:0000256" key="6">
    <source>
        <dbReference type="ARBA" id="ARBA00023136"/>
    </source>
</evidence>
<evidence type="ECO:0000256" key="4">
    <source>
        <dbReference type="ARBA" id="ARBA00022692"/>
    </source>
</evidence>
<keyword evidence="2 7" id="KW-0813">Transport</keyword>
<name>A0ABS1CAC4_9FIRM</name>
<dbReference type="InterPro" id="IPR035906">
    <property type="entry name" value="MetI-like_sf"/>
</dbReference>
<dbReference type="Gene3D" id="1.10.3720.10">
    <property type="entry name" value="MetI-like"/>
    <property type="match status" value="1"/>
</dbReference>
<sequence>MEGKIKGNRFKKMMKSDDFKQKLYTFGFVILLLIVWQIASTKVGIPLLLPTPKSTFTEFYSNITNSQVMTNIGITMSRVVKGWLIAVLVGVPIGMAMGLSKIFEGILGGVVNSLRQIPMMAWVPLSIIWLGIGEGPTLFMIALNGVFQVIMNTSSGVASIDKDYYNAAKSMGASKGSTFINVVVPASTPHILVGARLAIGAGWMSVI</sequence>
<dbReference type="PANTHER" id="PTHR30151">
    <property type="entry name" value="ALKANE SULFONATE ABC TRANSPORTER-RELATED, MEMBRANE SUBUNIT"/>
    <property type="match status" value="1"/>
</dbReference>
<feature type="transmembrane region" description="Helical" evidence="7">
    <location>
        <begin position="21"/>
        <end position="39"/>
    </location>
</feature>
<gene>
    <name evidence="9" type="ORF">IBJ83_05875</name>
</gene>
<dbReference type="InterPro" id="IPR000515">
    <property type="entry name" value="MetI-like"/>
</dbReference>
<keyword evidence="6 7" id="KW-0472">Membrane</keyword>
<dbReference type="Proteomes" id="UP000823123">
    <property type="component" value="Unassembled WGS sequence"/>
</dbReference>
<evidence type="ECO:0000256" key="3">
    <source>
        <dbReference type="ARBA" id="ARBA00022475"/>
    </source>
</evidence>
<proteinExistence type="inferred from homology"/>
<evidence type="ECO:0000313" key="9">
    <source>
        <dbReference type="EMBL" id="MBK1468844.1"/>
    </source>
</evidence>
<feature type="transmembrane region" description="Helical" evidence="7">
    <location>
        <begin position="83"/>
        <end position="102"/>
    </location>
</feature>